<protein>
    <submittedName>
        <fullName evidence="1">Uncharacterized protein</fullName>
    </submittedName>
</protein>
<proteinExistence type="predicted"/>
<reference evidence="1" key="1">
    <citation type="submission" date="2023-10" db="EMBL/GenBank/DDBJ databases">
        <authorList>
            <consortium name="Clinical and Environmental Microbiology Branch: Whole genome sequencing antimicrobial resistance pathogens in the healthcare setting"/>
        </authorList>
    </citation>
    <scope>NUCLEOTIDE SEQUENCE</scope>
    <source>
        <strain evidence="1">2020QW-00022</strain>
    </source>
</reference>
<dbReference type="EMBL" id="ABEXCJ050000002">
    <property type="protein sequence ID" value="EMR4589285.1"/>
    <property type="molecule type" value="Genomic_DNA"/>
</dbReference>
<accession>A0AAD2ZJR3</accession>
<sequence length="316" mass="37531">MNSNESSKQLKYDCNRLLQGSERELIYYLNYLQEDIKSCKYISGVNYKNLKDIKIKIQNALDKLFIHKINVENLMNDMQDDFLNLAFEEQYFSWIKNSDRACYWLLLNILIIYSKENEREINKLKNEDYINLNSGSMYYSIISWFDKMVSSYDDYDDSKNNIKLLMDDWYHITDHSAFIWVSKINSPVEIDYCFNYIQELGINTIDVFILPEHIDAFILLGKKELIGKKDIIIAFFDYLFLSSRNGILAAENLKMKMANALSSWKNRRNKEGYVDVHFDIKKENIPKLEALKKRFNLMSKKEVVNALIEREYDKKG</sequence>
<evidence type="ECO:0000313" key="2">
    <source>
        <dbReference type="EMBL" id="EMR4589285.1"/>
    </source>
</evidence>
<evidence type="ECO:0000313" key="1">
    <source>
        <dbReference type="EMBL" id="ELR5217098.1"/>
    </source>
</evidence>
<organism evidence="1">
    <name type="scientific">Providencia rettgeri</name>
    <dbReference type="NCBI Taxonomy" id="587"/>
    <lineage>
        <taxon>Bacteria</taxon>
        <taxon>Pseudomonadati</taxon>
        <taxon>Pseudomonadota</taxon>
        <taxon>Gammaproteobacteria</taxon>
        <taxon>Enterobacterales</taxon>
        <taxon>Morganellaceae</taxon>
        <taxon>Providencia</taxon>
    </lineage>
</organism>
<gene>
    <name evidence="2" type="ORF">M0K77_001582</name>
    <name evidence="1" type="ORF">M0K77_RS07910</name>
</gene>
<dbReference type="AlphaFoldDB" id="A0AAD2ZJR3"/>
<name>A0AAD2ZJR3_PRORE</name>
<dbReference type="EMBL" id="ABEXCJ040000002">
    <property type="protein sequence ID" value="ELR5217098.1"/>
    <property type="molecule type" value="Genomic_DNA"/>
</dbReference>
<comment type="caution">
    <text evidence="1">The sequence shown here is derived from an EMBL/GenBank/DDBJ whole genome shotgun (WGS) entry which is preliminary data.</text>
</comment>